<dbReference type="InterPro" id="IPR001320">
    <property type="entry name" value="Iontro_rcpt_C"/>
</dbReference>
<evidence type="ECO:0000256" key="3">
    <source>
        <dbReference type="ARBA" id="ARBA00022729"/>
    </source>
</evidence>
<comment type="subcellular location">
    <subcellularLocation>
        <location evidence="1">Cell envelope</location>
    </subcellularLocation>
</comment>
<protein>
    <submittedName>
        <fullName evidence="8">Amino acid ABC transporter substrate-binding protein</fullName>
    </submittedName>
</protein>
<feature type="signal peptide" evidence="5">
    <location>
        <begin position="1"/>
        <end position="25"/>
    </location>
</feature>
<sequence>MRVKSKRFFAGLLMLSLFLVSACGAQSPSQPASGGSSAGSQAEDPTLAKIKSSGVINVGIEGAFPPFNYFNSNNQLEGFDVDITNEIAKRMGVKVNFVPTPWDSIITGLLARKYDIILSSMAITPERMQKVDFTDPYYHTGAQLFVPNNSTVTDPTKVKGMKIGVTVGTTYETKVTDLGAIPVTYKSDELAFTDLANGRIQGVVTDRGVGSWMIKDKKYPIKSVGDPLYTETIGIALNKGETGLRDEINKQLKAMMTDGTYTQISQKWFDKDIR</sequence>
<evidence type="ECO:0000256" key="1">
    <source>
        <dbReference type="ARBA" id="ARBA00004196"/>
    </source>
</evidence>
<organism evidence="8 9">
    <name type="scientific">Kyrpidia spormannii</name>
    <dbReference type="NCBI Taxonomy" id="2055160"/>
    <lineage>
        <taxon>Bacteria</taxon>
        <taxon>Bacillati</taxon>
        <taxon>Bacillota</taxon>
        <taxon>Bacilli</taxon>
        <taxon>Bacillales</taxon>
        <taxon>Alicyclobacillaceae</taxon>
        <taxon>Kyrpidia</taxon>
    </lineage>
</organism>
<evidence type="ECO:0000313" key="8">
    <source>
        <dbReference type="EMBL" id="CAB3391578.1"/>
    </source>
</evidence>
<dbReference type="SUPFAM" id="SSF53850">
    <property type="entry name" value="Periplasmic binding protein-like II"/>
    <property type="match status" value="1"/>
</dbReference>
<dbReference type="Pfam" id="PF00497">
    <property type="entry name" value="SBP_bac_3"/>
    <property type="match status" value="1"/>
</dbReference>
<reference evidence="8 9" key="1">
    <citation type="submission" date="2020-04" db="EMBL/GenBank/DDBJ databases">
        <authorList>
            <person name="Hogendoorn C."/>
        </authorList>
    </citation>
    <scope>NUCLEOTIDE SEQUENCE [LARGE SCALE GENOMIC DNA]</scope>
    <source>
        <strain evidence="8">COOX1</strain>
    </source>
</reference>
<evidence type="ECO:0000256" key="5">
    <source>
        <dbReference type="SAM" id="SignalP"/>
    </source>
</evidence>
<evidence type="ECO:0000313" key="9">
    <source>
        <dbReference type="Proteomes" id="UP000502196"/>
    </source>
</evidence>
<dbReference type="Gene3D" id="3.40.190.10">
    <property type="entry name" value="Periplasmic binding protein-like II"/>
    <property type="match status" value="2"/>
</dbReference>
<dbReference type="InterPro" id="IPR018313">
    <property type="entry name" value="SBP_3_CS"/>
</dbReference>
<dbReference type="GO" id="GO:0030313">
    <property type="term" value="C:cell envelope"/>
    <property type="evidence" value="ECO:0007669"/>
    <property type="project" value="UniProtKB-SubCell"/>
</dbReference>
<feature type="domain" description="Solute-binding protein family 3/N-terminal" evidence="6">
    <location>
        <begin position="55"/>
        <end position="272"/>
    </location>
</feature>
<accession>A0A6F9E1G3</accession>
<dbReference type="SMART" id="SM00079">
    <property type="entry name" value="PBPe"/>
    <property type="match status" value="1"/>
</dbReference>
<dbReference type="SMART" id="SM00062">
    <property type="entry name" value="PBPb"/>
    <property type="match status" value="1"/>
</dbReference>
<dbReference type="GO" id="GO:0016020">
    <property type="term" value="C:membrane"/>
    <property type="evidence" value="ECO:0007669"/>
    <property type="project" value="InterPro"/>
</dbReference>
<evidence type="ECO:0000259" key="7">
    <source>
        <dbReference type="SMART" id="SM00079"/>
    </source>
</evidence>
<name>A0A6F9E1G3_9BACL</name>
<dbReference type="PANTHER" id="PTHR35936">
    <property type="entry name" value="MEMBRANE-BOUND LYTIC MUREIN TRANSGLYCOSYLASE F"/>
    <property type="match status" value="1"/>
</dbReference>
<dbReference type="RefSeq" id="WP_170085107.1">
    <property type="nucleotide sequence ID" value="NZ_CP047972.1"/>
</dbReference>
<evidence type="ECO:0000259" key="6">
    <source>
        <dbReference type="SMART" id="SM00062"/>
    </source>
</evidence>
<proteinExistence type="inferred from homology"/>
<keyword evidence="3 5" id="KW-0732">Signal</keyword>
<dbReference type="AlphaFoldDB" id="A0A6F9E1G3"/>
<dbReference type="PROSITE" id="PS01039">
    <property type="entry name" value="SBP_BACTERIAL_3"/>
    <property type="match status" value="1"/>
</dbReference>
<evidence type="ECO:0000256" key="2">
    <source>
        <dbReference type="ARBA" id="ARBA00010333"/>
    </source>
</evidence>
<dbReference type="EMBL" id="LR792683">
    <property type="protein sequence ID" value="CAB3391578.1"/>
    <property type="molecule type" value="Genomic_DNA"/>
</dbReference>
<dbReference type="PANTHER" id="PTHR35936:SF19">
    <property type="entry name" value="AMINO-ACID-BINDING PROTEIN YXEM-RELATED"/>
    <property type="match status" value="1"/>
</dbReference>
<dbReference type="InterPro" id="IPR001638">
    <property type="entry name" value="Solute-binding_3/MltF_N"/>
</dbReference>
<evidence type="ECO:0000256" key="4">
    <source>
        <dbReference type="RuleBase" id="RU003744"/>
    </source>
</evidence>
<feature type="chain" id="PRO_5039355118" evidence="5">
    <location>
        <begin position="26"/>
        <end position="274"/>
    </location>
</feature>
<dbReference type="PROSITE" id="PS51257">
    <property type="entry name" value="PROKAR_LIPOPROTEIN"/>
    <property type="match status" value="1"/>
</dbReference>
<gene>
    <name evidence="8" type="ORF">COOX1_0981</name>
</gene>
<dbReference type="GO" id="GO:0015276">
    <property type="term" value="F:ligand-gated monoatomic ion channel activity"/>
    <property type="evidence" value="ECO:0007669"/>
    <property type="project" value="InterPro"/>
</dbReference>
<comment type="similarity">
    <text evidence="2 4">Belongs to the bacterial solute-binding protein 3 family.</text>
</comment>
<feature type="domain" description="Ionotropic glutamate receptor C-terminal" evidence="7">
    <location>
        <begin position="55"/>
        <end position="271"/>
    </location>
</feature>
<dbReference type="Proteomes" id="UP000502196">
    <property type="component" value="Chromosome"/>
</dbReference>